<dbReference type="Gene3D" id="3.40.50.280">
    <property type="entry name" value="Cobalamin-binding domain"/>
    <property type="match status" value="1"/>
</dbReference>
<dbReference type="InterPro" id="IPR006158">
    <property type="entry name" value="Cobalamin-bd"/>
</dbReference>
<dbReference type="Pfam" id="PF02607">
    <property type="entry name" value="B12-binding_2"/>
    <property type="match status" value="1"/>
</dbReference>
<evidence type="ECO:0000313" key="2">
    <source>
        <dbReference type="EMBL" id="MDN4173748.1"/>
    </source>
</evidence>
<dbReference type="InterPro" id="IPR036724">
    <property type="entry name" value="Cobalamin-bd_sf"/>
</dbReference>
<accession>A0ABT8FGD4</accession>
<gene>
    <name evidence="2" type="ORF">QWY28_12375</name>
</gene>
<dbReference type="RefSeq" id="WP_300952865.1">
    <property type="nucleotide sequence ID" value="NZ_JAUHJQ010000004.1"/>
</dbReference>
<feature type="domain" description="B12-binding" evidence="1">
    <location>
        <begin position="86"/>
        <end position="215"/>
    </location>
</feature>
<protein>
    <submittedName>
        <fullName evidence="2">B12-binding domain-containing protein</fullName>
    </submittedName>
</protein>
<proteinExistence type="predicted"/>
<dbReference type="PROSITE" id="PS51332">
    <property type="entry name" value="B12_BINDING"/>
    <property type="match status" value="1"/>
</dbReference>
<dbReference type="Proteomes" id="UP001168620">
    <property type="component" value="Unassembled WGS sequence"/>
</dbReference>
<dbReference type="Gene3D" id="1.10.1240.10">
    <property type="entry name" value="Methionine synthase domain"/>
    <property type="match status" value="1"/>
</dbReference>
<reference evidence="2" key="1">
    <citation type="submission" date="2023-06" db="EMBL/GenBank/DDBJ databases">
        <title>Draft genome sequence of Nocardioides sp. SOB77.</title>
        <authorList>
            <person name="Zhang G."/>
        </authorList>
    </citation>
    <scope>NUCLEOTIDE SEQUENCE</scope>
    <source>
        <strain evidence="2">SOB77</strain>
    </source>
</reference>
<sequence length="348" mass="36873">MDHARTQYWTALHDGDRAGALAAVKRMHDAGRTHLEIVDEVVLPAQERLAGLWLAGEWTAEQQRVATAINEGLVHWLCSFAPAPASDRPLVVVATVEREELPALVLAEGLASAGYRTTFTGGDTVAQDLLRQVLTRKPRALLVSVARTSSLAVLKPLLGHVRATGIPVIAGGAAFGGDPDRATAIGATAYAASVGEVVTLLEQLPRRVPTAAPEPPGPAEAEAAWLTEFRHEITPYVLRALAARHPADRTGGARPPWWEEMEDLVDHVLGCLASSLVTGDETIMVEVREWLTRVLEARGAGPGLVHDVWELLAVPLRGHPLARVHLAGSAVARGVADGGQTDGVAAPA</sequence>
<organism evidence="2 3">
    <name type="scientific">Nocardioides oceani</name>
    <dbReference type="NCBI Taxonomy" id="3058369"/>
    <lineage>
        <taxon>Bacteria</taxon>
        <taxon>Bacillati</taxon>
        <taxon>Actinomycetota</taxon>
        <taxon>Actinomycetes</taxon>
        <taxon>Propionibacteriales</taxon>
        <taxon>Nocardioidaceae</taxon>
        <taxon>Nocardioides</taxon>
    </lineage>
</organism>
<dbReference type="SUPFAM" id="SSF52242">
    <property type="entry name" value="Cobalamin (vitamin B12)-binding domain"/>
    <property type="match status" value="1"/>
</dbReference>
<dbReference type="EMBL" id="JAUHJQ010000004">
    <property type="protein sequence ID" value="MDN4173748.1"/>
    <property type="molecule type" value="Genomic_DNA"/>
</dbReference>
<keyword evidence="3" id="KW-1185">Reference proteome</keyword>
<dbReference type="InterPro" id="IPR036594">
    <property type="entry name" value="Meth_synthase_dom"/>
</dbReference>
<comment type="caution">
    <text evidence="2">The sequence shown here is derived from an EMBL/GenBank/DDBJ whole genome shotgun (WGS) entry which is preliminary data.</text>
</comment>
<dbReference type="InterPro" id="IPR003759">
    <property type="entry name" value="Cbl-bd_cap"/>
</dbReference>
<evidence type="ECO:0000259" key="1">
    <source>
        <dbReference type="PROSITE" id="PS51332"/>
    </source>
</evidence>
<evidence type="ECO:0000313" key="3">
    <source>
        <dbReference type="Proteomes" id="UP001168620"/>
    </source>
</evidence>
<name>A0ABT8FGD4_9ACTN</name>